<accession>A0A2K3K3Q6</accession>
<dbReference type="EMBL" id="ASHM01084007">
    <property type="protein sequence ID" value="PNX60927.1"/>
    <property type="molecule type" value="Genomic_DNA"/>
</dbReference>
<feature type="compositionally biased region" description="Polar residues" evidence="1">
    <location>
        <begin position="86"/>
        <end position="96"/>
    </location>
</feature>
<proteinExistence type="predicted"/>
<organism evidence="2 3">
    <name type="scientific">Trifolium pratense</name>
    <name type="common">Red clover</name>
    <dbReference type="NCBI Taxonomy" id="57577"/>
    <lineage>
        <taxon>Eukaryota</taxon>
        <taxon>Viridiplantae</taxon>
        <taxon>Streptophyta</taxon>
        <taxon>Embryophyta</taxon>
        <taxon>Tracheophyta</taxon>
        <taxon>Spermatophyta</taxon>
        <taxon>Magnoliopsida</taxon>
        <taxon>eudicotyledons</taxon>
        <taxon>Gunneridae</taxon>
        <taxon>Pentapetalae</taxon>
        <taxon>rosids</taxon>
        <taxon>fabids</taxon>
        <taxon>Fabales</taxon>
        <taxon>Fabaceae</taxon>
        <taxon>Papilionoideae</taxon>
        <taxon>50 kb inversion clade</taxon>
        <taxon>NPAAA clade</taxon>
        <taxon>Hologalegina</taxon>
        <taxon>IRL clade</taxon>
        <taxon>Trifolieae</taxon>
        <taxon>Trifolium</taxon>
    </lineage>
</organism>
<comment type="caution">
    <text evidence="2">The sequence shown here is derived from an EMBL/GenBank/DDBJ whole genome shotgun (WGS) entry which is preliminary data.</text>
</comment>
<reference evidence="2 3" key="2">
    <citation type="journal article" date="2017" name="Front. Plant Sci.">
        <title>Gene Classification and Mining of Molecular Markers Useful in Red Clover (Trifolium pratense) Breeding.</title>
        <authorList>
            <person name="Istvanek J."/>
            <person name="Dluhosova J."/>
            <person name="Dluhos P."/>
            <person name="Patkova L."/>
            <person name="Nedelnik J."/>
            <person name="Repkova J."/>
        </authorList>
    </citation>
    <scope>NUCLEOTIDE SEQUENCE [LARGE SCALE GENOMIC DNA]</scope>
    <source>
        <strain evidence="3">cv. Tatra</strain>
        <tissue evidence="2">Young leaves</tissue>
    </source>
</reference>
<dbReference type="Proteomes" id="UP000236291">
    <property type="component" value="Unassembled WGS sequence"/>
</dbReference>
<evidence type="ECO:0000313" key="2">
    <source>
        <dbReference type="EMBL" id="PNX60927.1"/>
    </source>
</evidence>
<name>A0A2K3K3Q6_TRIPR</name>
<reference evidence="2 3" key="1">
    <citation type="journal article" date="2014" name="Am. J. Bot.">
        <title>Genome assembly and annotation for red clover (Trifolium pratense; Fabaceae).</title>
        <authorList>
            <person name="Istvanek J."/>
            <person name="Jaros M."/>
            <person name="Krenek A."/>
            <person name="Repkova J."/>
        </authorList>
    </citation>
    <scope>NUCLEOTIDE SEQUENCE [LARGE SCALE GENOMIC DNA]</scope>
    <source>
        <strain evidence="3">cv. Tatra</strain>
        <tissue evidence="2">Young leaves</tissue>
    </source>
</reference>
<feature type="region of interest" description="Disordered" evidence="1">
    <location>
        <begin position="1"/>
        <end position="123"/>
    </location>
</feature>
<dbReference type="AlphaFoldDB" id="A0A2K3K3Q6"/>
<sequence length="123" mass="14114">MRTKQTARRAPPFNHNHSPPRFRNPSPPPSSSLPLNLKPLRTLFPPHYGQPPPNPTQTPLHLKPKSKKMKPSFSAPPRRSQRIRENFSNQKTQSNVEKIFIDVESTDEEETDEEETFVPPEGI</sequence>
<feature type="compositionally biased region" description="Low complexity" evidence="1">
    <location>
        <begin position="32"/>
        <end position="41"/>
    </location>
</feature>
<evidence type="ECO:0000313" key="3">
    <source>
        <dbReference type="Proteomes" id="UP000236291"/>
    </source>
</evidence>
<protein>
    <submittedName>
        <fullName evidence="2">Uncharacterized protein</fullName>
    </submittedName>
</protein>
<gene>
    <name evidence="2" type="ORF">L195_g052186</name>
</gene>
<evidence type="ECO:0000256" key="1">
    <source>
        <dbReference type="SAM" id="MobiDB-lite"/>
    </source>
</evidence>
<dbReference type="Gramene" id="Tp57577_TGAC_v2_mRNA35579">
    <property type="protein sequence ID" value="Tp57577_TGAC_v2_mRNA35579"/>
    <property type="gene ID" value="Tp57577_TGAC_v2_gene34408"/>
</dbReference>
<feature type="compositionally biased region" description="Acidic residues" evidence="1">
    <location>
        <begin position="104"/>
        <end position="116"/>
    </location>
</feature>